<dbReference type="Gene3D" id="1.10.238.10">
    <property type="entry name" value="EF-hand"/>
    <property type="match status" value="2"/>
</dbReference>
<proteinExistence type="inferred from homology"/>
<evidence type="ECO:0000256" key="10">
    <source>
        <dbReference type="ARBA" id="ARBA00023065"/>
    </source>
</evidence>
<evidence type="ECO:0000256" key="12">
    <source>
        <dbReference type="ARBA" id="ARBA00023136"/>
    </source>
</evidence>
<dbReference type="InterPro" id="IPR011992">
    <property type="entry name" value="EF-hand-dom_pair"/>
</dbReference>
<evidence type="ECO:0000256" key="8">
    <source>
        <dbReference type="ARBA" id="ARBA00022837"/>
    </source>
</evidence>
<comment type="caution">
    <text evidence="15">The sequence shown here is derived from an EMBL/GenBank/DDBJ whole genome shotgun (WGS) entry which is preliminary data.</text>
</comment>
<feature type="non-terminal residue" evidence="15">
    <location>
        <position position="1"/>
    </location>
</feature>
<keyword evidence="8" id="KW-0106">Calcium</keyword>
<dbReference type="PROSITE" id="PS00018">
    <property type="entry name" value="EF_HAND_1"/>
    <property type="match status" value="2"/>
</dbReference>
<evidence type="ECO:0000256" key="2">
    <source>
        <dbReference type="ARBA" id="ARBA00004569"/>
    </source>
</evidence>
<dbReference type="Proteomes" id="UP000310200">
    <property type="component" value="Unassembled WGS sequence"/>
</dbReference>
<dbReference type="SUPFAM" id="SSF47473">
    <property type="entry name" value="EF-hand"/>
    <property type="match status" value="2"/>
</dbReference>
<keyword evidence="11" id="KW-0496">Mitochondrion</keyword>
<dbReference type="InterPro" id="IPR002048">
    <property type="entry name" value="EF_hand_dom"/>
</dbReference>
<feature type="domain" description="EF-hand" evidence="14">
    <location>
        <begin position="534"/>
        <end position="569"/>
    </location>
</feature>
<evidence type="ECO:0000256" key="13">
    <source>
        <dbReference type="ARBA" id="ARBA00038333"/>
    </source>
</evidence>
<dbReference type="PROSITE" id="PS50222">
    <property type="entry name" value="EF_HAND_2"/>
    <property type="match status" value="2"/>
</dbReference>
<reference evidence="15 16" key="1">
    <citation type="journal article" date="2019" name="Philos. Trans. R. Soc. Lond., B, Biol. Sci.">
        <title>Ant behaviour and brain gene expression of defending hosts depend on the ecological success of the intruding social parasite.</title>
        <authorList>
            <person name="Kaur R."/>
            <person name="Stoldt M."/>
            <person name="Jongepier E."/>
            <person name="Feldmeyer B."/>
            <person name="Menzel F."/>
            <person name="Bornberg-Bauer E."/>
            <person name="Foitzik S."/>
        </authorList>
    </citation>
    <scope>NUCLEOTIDE SEQUENCE [LARGE SCALE GENOMIC DNA]</scope>
    <source>
        <tissue evidence="15">Whole body</tissue>
    </source>
</reference>
<dbReference type="Pfam" id="PF13202">
    <property type="entry name" value="EF-hand_5"/>
    <property type="match status" value="1"/>
</dbReference>
<dbReference type="STRING" id="300112.A0A4V3SC89"/>
<keyword evidence="4" id="KW-0109">Calcium transport</keyword>
<evidence type="ECO:0000256" key="11">
    <source>
        <dbReference type="ARBA" id="ARBA00023128"/>
    </source>
</evidence>
<dbReference type="Pfam" id="PF13833">
    <property type="entry name" value="EF-hand_8"/>
    <property type="match status" value="1"/>
</dbReference>
<keyword evidence="7" id="KW-0999">Mitochondrion inner membrane</keyword>
<keyword evidence="6" id="KW-0677">Repeat</keyword>
<keyword evidence="9" id="KW-0809">Transit peptide</keyword>
<organism evidence="15 16">
    <name type="scientific">Temnothorax longispinosus</name>
    <dbReference type="NCBI Taxonomy" id="300112"/>
    <lineage>
        <taxon>Eukaryota</taxon>
        <taxon>Metazoa</taxon>
        <taxon>Ecdysozoa</taxon>
        <taxon>Arthropoda</taxon>
        <taxon>Hexapoda</taxon>
        <taxon>Insecta</taxon>
        <taxon>Pterygota</taxon>
        <taxon>Neoptera</taxon>
        <taxon>Endopterygota</taxon>
        <taxon>Hymenoptera</taxon>
        <taxon>Apocrita</taxon>
        <taxon>Aculeata</taxon>
        <taxon>Formicoidea</taxon>
        <taxon>Formicidae</taxon>
        <taxon>Myrmicinae</taxon>
        <taxon>Temnothorax</taxon>
    </lineage>
</organism>
<dbReference type="GO" id="GO:0005758">
    <property type="term" value="C:mitochondrial intermembrane space"/>
    <property type="evidence" value="ECO:0007669"/>
    <property type="project" value="UniProtKB-SubCell"/>
</dbReference>
<evidence type="ECO:0000313" key="15">
    <source>
        <dbReference type="EMBL" id="TGZ55944.1"/>
    </source>
</evidence>
<sequence length="600" mass="69975">DIFSEHLAPLKVEFGHVCENPTEWEQRFERKDFDNNCYSGKVITPFEFNDYTYKVTAVTMLLSRGTCVFQQYLRRKFLTIDTLYFVQLQKNYRKNAYEYNQIRNFRNFGHTRKKTRLSTIIPLVIFGAGMVINCLDWQRLLNIVPKVDAASIVAEETQNDESMANIEQDLQKKKKNRKQKIGFRDRKIIEYENRIRAYSTPSKIFRYFATVSVTSLKGTEVYMIPDDFLRAITPDMQQPHEYENRMRHYSTPDKVFRYFATLQVTSNDIHEVFMTPDDFLRSMTPGVKQPDGLGLDQYKRYDPKNIHTKLELELDEDSIFYKLGSAGLITFSDYIFLLTVLSTSRRHFEIAFRMFDFNGDGDVDSEEFGKVATLIRQQTSIGTRHRDHATTGSTFKGVNSALTTYFFGPQMNQKLTIEKFLDFQQQLQREILSLEFERRNPDEHGNITETDFTELLLAYAGYPAKKKAKMLKRVKKTFKEDPKGISKEEYLKFFHFLNNINDVDTALTFYHIAGASIDQATLKHVAKTVAHVDLSDHIIQVVYTIFDENMDGQLSNREFVAVMKNRVLRGLEKPKDTGFVKLIQSLIKCAKHSNLLSYDK</sequence>
<evidence type="ECO:0000256" key="4">
    <source>
        <dbReference type="ARBA" id="ARBA00022568"/>
    </source>
</evidence>
<evidence type="ECO:0000256" key="1">
    <source>
        <dbReference type="ARBA" id="ARBA00004273"/>
    </source>
</evidence>
<dbReference type="PANTHER" id="PTHR12294">
    <property type="entry name" value="EF HAND DOMAIN FAMILY A1,A2-RELATED"/>
    <property type="match status" value="1"/>
</dbReference>
<dbReference type="CDD" id="cd15900">
    <property type="entry name" value="EFh_MICU"/>
    <property type="match status" value="1"/>
</dbReference>
<accession>A0A4V3SC89</accession>
<evidence type="ECO:0000256" key="5">
    <source>
        <dbReference type="ARBA" id="ARBA00022723"/>
    </source>
</evidence>
<dbReference type="GO" id="GO:0036444">
    <property type="term" value="P:calcium import into the mitochondrion"/>
    <property type="evidence" value="ECO:0007669"/>
    <property type="project" value="TreeGrafter"/>
</dbReference>
<dbReference type="SMART" id="SM00054">
    <property type="entry name" value="EFh"/>
    <property type="match status" value="2"/>
</dbReference>
<dbReference type="GO" id="GO:0005509">
    <property type="term" value="F:calcium ion binding"/>
    <property type="evidence" value="ECO:0007669"/>
    <property type="project" value="InterPro"/>
</dbReference>
<feature type="domain" description="EF-hand" evidence="14">
    <location>
        <begin position="343"/>
        <end position="378"/>
    </location>
</feature>
<dbReference type="AlphaFoldDB" id="A0A4V3SC89"/>
<dbReference type="EMBL" id="QBLH01000379">
    <property type="protein sequence ID" value="TGZ55944.1"/>
    <property type="molecule type" value="Genomic_DNA"/>
</dbReference>
<evidence type="ECO:0000256" key="9">
    <source>
        <dbReference type="ARBA" id="ARBA00022946"/>
    </source>
</evidence>
<dbReference type="GO" id="GO:1990246">
    <property type="term" value="C:uniplex complex"/>
    <property type="evidence" value="ECO:0007669"/>
    <property type="project" value="TreeGrafter"/>
</dbReference>
<keyword evidence="10" id="KW-0406">Ion transport</keyword>
<evidence type="ECO:0000259" key="14">
    <source>
        <dbReference type="PROSITE" id="PS50222"/>
    </source>
</evidence>
<evidence type="ECO:0000256" key="3">
    <source>
        <dbReference type="ARBA" id="ARBA00022448"/>
    </source>
</evidence>
<comment type="subcellular location">
    <subcellularLocation>
        <location evidence="1">Mitochondrion inner membrane</location>
    </subcellularLocation>
    <subcellularLocation>
        <location evidence="2">Mitochondrion intermembrane space</location>
    </subcellularLocation>
</comment>
<dbReference type="InterPro" id="IPR039800">
    <property type="entry name" value="MICU1/2/3"/>
</dbReference>
<dbReference type="GO" id="GO:0051560">
    <property type="term" value="P:mitochondrial calcium ion homeostasis"/>
    <property type="evidence" value="ECO:0007669"/>
    <property type="project" value="TreeGrafter"/>
</dbReference>
<dbReference type="InterPro" id="IPR018247">
    <property type="entry name" value="EF_Hand_1_Ca_BS"/>
</dbReference>
<protein>
    <recommendedName>
        <fullName evidence="14">EF-hand domain-containing protein</fullName>
    </recommendedName>
</protein>
<keyword evidence="12" id="KW-0472">Membrane</keyword>
<keyword evidence="5" id="KW-0479">Metal-binding</keyword>
<evidence type="ECO:0000256" key="6">
    <source>
        <dbReference type="ARBA" id="ARBA00022737"/>
    </source>
</evidence>
<keyword evidence="3" id="KW-0813">Transport</keyword>
<gene>
    <name evidence="15" type="ORF">DBV15_08016</name>
</gene>
<name>A0A4V3SC89_9HYME</name>
<comment type="similarity">
    <text evidence="13">Belongs to the MICU1 family. MICU1 subfamily.</text>
</comment>
<dbReference type="PANTHER" id="PTHR12294:SF1">
    <property type="entry name" value="CALCIUM UPTAKE PROTEIN 1, MITOCHONDRIAL"/>
    <property type="match status" value="1"/>
</dbReference>
<evidence type="ECO:0000313" key="16">
    <source>
        <dbReference type="Proteomes" id="UP000310200"/>
    </source>
</evidence>
<evidence type="ECO:0000256" key="7">
    <source>
        <dbReference type="ARBA" id="ARBA00022792"/>
    </source>
</evidence>
<feature type="non-terminal residue" evidence="15">
    <location>
        <position position="600"/>
    </location>
</feature>
<keyword evidence="16" id="KW-1185">Reference proteome</keyword>